<keyword evidence="3" id="KW-1185">Reference proteome</keyword>
<evidence type="ECO:0000256" key="1">
    <source>
        <dbReference type="SAM" id="Phobius"/>
    </source>
</evidence>
<proteinExistence type="predicted"/>
<gene>
    <name evidence="2" type="ORF">ACFQRI_09555</name>
</gene>
<accession>A0ABW2LJW3</accession>
<protein>
    <submittedName>
        <fullName evidence="2">Uncharacterized protein</fullName>
    </submittedName>
</protein>
<feature type="transmembrane region" description="Helical" evidence="1">
    <location>
        <begin position="6"/>
        <end position="26"/>
    </location>
</feature>
<reference evidence="3" key="1">
    <citation type="journal article" date="2019" name="Int. J. Syst. Evol. Microbiol.">
        <title>The Global Catalogue of Microorganisms (GCM) 10K type strain sequencing project: providing services to taxonomists for standard genome sequencing and annotation.</title>
        <authorList>
            <consortium name="The Broad Institute Genomics Platform"/>
            <consortium name="The Broad Institute Genome Sequencing Center for Infectious Disease"/>
            <person name="Wu L."/>
            <person name="Ma J."/>
        </authorList>
    </citation>
    <scope>NUCLEOTIDE SEQUENCE [LARGE SCALE GENOMIC DNA]</scope>
    <source>
        <strain evidence="3">WLHS5</strain>
    </source>
</reference>
<keyword evidence="1" id="KW-1133">Transmembrane helix</keyword>
<evidence type="ECO:0000313" key="3">
    <source>
        <dbReference type="Proteomes" id="UP001596504"/>
    </source>
</evidence>
<name>A0ABW2LJW3_9PSEU</name>
<evidence type="ECO:0000313" key="2">
    <source>
        <dbReference type="EMBL" id="MFC7341659.1"/>
    </source>
</evidence>
<dbReference type="Proteomes" id="UP001596504">
    <property type="component" value="Unassembled WGS sequence"/>
</dbReference>
<dbReference type="RefSeq" id="WP_380666756.1">
    <property type="nucleotide sequence ID" value="NZ_JBHTCJ010000004.1"/>
</dbReference>
<keyword evidence="1" id="KW-0472">Membrane</keyword>
<sequence length="117" mass="12197">MSEATIGLIIVGVLAVALLIAVLVSARHLIRRARATARELLTSLLGQPGQDQKPGAPFRGLPSSRPLLALARFGVDVAQRRGSKRLASPSGPATTWACCSGSTRNAWTLANSQLANG</sequence>
<comment type="caution">
    <text evidence="2">The sequence shown here is derived from an EMBL/GenBank/DDBJ whole genome shotgun (WGS) entry which is preliminary data.</text>
</comment>
<dbReference type="EMBL" id="JBHTCJ010000004">
    <property type="protein sequence ID" value="MFC7341659.1"/>
    <property type="molecule type" value="Genomic_DNA"/>
</dbReference>
<organism evidence="2 3">
    <name type="scientific">Saccharopolyspora griseoalba</name>
    <dbReference type="NCBI Taxonomy" id="1431848"/>
    <lineage>
        <taxon>Bacteria</taxon>
        <taxon>Bacillati</taxon>
        <taxon>Actinomycetota</taxon>
        <taxon>Actinomycetes</taxon>
        <taxon>Pseudonocardiales</taxon>
        <taxon>Pseudonocardiaceae</taxon>
        <taxon>Saccharopolyspora</taxon>
    </lineage>
</organism>
<keyword evidence="1" id="KW-0812">Transmembrane</keyword>